<keyword evidence="1" id="KW-0547">Nucleotide-binding</keyword>
<evidence type="ECO:0000313" key="3">
    <source>
        <dbReference type="EMBL" id="CAH7685852.1"/>
    </source>
</evidence>
<keyword evidence="2" id="KW-0067">ATP-binding</keyword>
<evidence type="ECO:0000313" key="4">
    <source>
        <dbReference type="Proteomes" id="UP001153365"/>
    </source>
</evidence>
<dbReference type="EMBL" id="CALTRL010005754">
    <property type="protein sequence ID" value="CAH7685852.1"/>
    <property type="molecule type" value="Genomic_DNA"/>
</dbReference>
<dbReference type="InterPro" id="IPR013126">
    <property type="entry name" value="Hsp_70_fam"/>
</dbReference>
<name>A0AAV0BFB4_PHAPC</name>
<gene>
    <name evidence="3" type="ORF">PPACK8108_LOCUS20444</name>
</gene>
<dbReference type="Gene3D" id="2.60.34.10">
    <property type="entry name" value="Substrate Binding Domain Of DNAk, Chain A, domain 1"/>
    <property type="match status" value="1"/>
</dbReference>
<dbReference type="Proteomes" id="UP001153365">
    <property type="component" value="Unassembled WGS sequence"/>
</dbReference>
<dbReference type="Pfam" id="PF00012">
    <property type="entry name" value="HSP70"/>
    <property type="match status" value="1"/>
</dbReference>
<dbReference type="GO" id="GO:0005524">
    <property type="term" value="F:ATP binding"/>
    <property type="evidence" value="ECO:0007669"/>
    <property type="project" value="UniProtKB-KW"/>
</dbReference>
<dbReference type="AlphaFoldDB" id="A0AAV0BFB4"/>
<accession>A0AAV0BFB4</accession>
<feature type="non-terminal residue" evidence="3">
    <location>
        <position position="1"/>
    </location>
</feature>
<evidence type="ECO:0000256" key="1">
    <source>
        <dbReference type="ARBA" id="ARBA00022741"/>
    </source>
</evidence>
<organism evidence="3 4">
    <name type="scientific">Phakopsora pachyrhizi</name>
    <name type="common">Asian soybean rust disease fungus</name>
    <dbReference type="NCBI Taxonomy" id="170000"/>
    <lineage>
        <taxon>Eukaryota</taxon>
        <taxon>Fungi</taxon>
        <taxon>Dikarya</taxon>
        <taxon>Basidiomycota</taxon>
        <taxon>Pucciniomycotina</taxon>
        <taxon>Pucciniomycetes</taxon>
        <taxon>Pucciniales</taxon>
        <taxon>Phakopsoraceae</taxon>
        <taxon>Phakopsora</taxon>
    </lineage>
</organism>
<proteinExistence type="predicted"/>
<protein>
    <recommendedName>
        <fullName evidence="5">Heat shock protein 70</fullName>
    </recommendedName>
</protein>
<evidence type="ECO:0008006" key="5">
    <source>
        <dbReference type="Google" id="ProtNLM"/>
    </source>
</evidence>
<reference evidence="3" key="1">
    <citation type="submission" date="2022-06" db="EMBL/GenBank/DDBJ databases">
        <authorList>
            <consortium name="SYNGENTA / RWTH Aachen University"/>
        </authorList>
    </citation>
    <scope>NUCLEOTIDE SEQUENCE</scope>
</reference>
<dbReference type="PANTHER" id="PTHR19375">
    <property type="entry name" value="HEAT SHOCK PROTEIN 70KDA"/>
    <property type="match status" value="1"/>
</dbReference>
<dbReference type="GO" id="GO:0140662">
    <property type="term" value="F:ATP-dependent protein folding chaperone"/>
    <property type="evidence" value="ECO:0007669"/>
    <property type="project" value="InterPro"/>
</dbReference>
<sequence>IPPAPHCVQQIKVKFDIDTNGILNVSATNKTTGKSNKITITNYKVCCYFK</sequence>
<evidence type="ECO:0000256" key="2">
    <source>
        <dbReference type="ARBA" id="ARBA00022840"/>
    </source>
</evidence>
<dbReference type="InterPro" id="IPR029047">
    <property type="entry name" value="HSP70_peptide-bd_sf"/>
</dbReference>
<keyword evidence="4" id="KW-1185">Reference proteome</keyword>
<comment type="caution">
    <text evidence="3">The sequence shown here is derived from an EMBL/GenBank/DDBJ whole genome shotgun (WGS) entry which is preliminary data.</text>
</comment>
<dbReference type="SUPFAM" id="SSF100920">
    <property type="entry name" value="Heat shock protein 70kD (HSP70), peptide-binding domain"/>
    <property type="match status" value="1"/>
</dbReference>